<feature type="compositionally biased region" description="Low complexity" evidence="3">
    <location>
        <begin position="1"/>
        <end position="24"/>
    </location>
</feature>
<keyword evidence="5" id="KW-1185">Reference proteome</keyword>
<proteinExistence type="predicted"/>
<feature type="region of interest" description="Disordered" evidence="3">
    <location>
        <begin position="1"/>
        <end position="25"/>
    </location>
</feature>
<keyword evidence="1" id="KW-0677">Repeat</keyword>
<evidence type="ECO:0000256" key="2">
    <source>
        <dbReference type="ARBA" id="ARBA00023043"/>
    </source>
</evidence>
<dbReference type="GO" id="GO:0085020">
    <property type="term" value="P:protein K6-linked ubiquitination"/>
    <property type="evidence" value="ECO:0007669"/>
    <property type="project" value="TreeGrafter"/>
</dbReference>
<dbReference type="PANTHER" id="PTHR24171:SF8">
    <property type="entry name" value="BRCA1-ASSOCIATED RING DOMAIN PROTEIN 1"/>
    <property type="match status" value="1"/>
</dbReference>
<evidence type="ECO:0000256" key="3">
    <source>
        <dbReference type="SAM" id="MobiDB-lite"/>
    </source>
</evidence>
<reference evidence="5" key="1">
    <citation type="journal article" date="2023" name="Commun. Biol.">
        <title>Genome analysis of Parmales, the sister group of diatoms, reveals the evolutionary specialization of diatoms from phago-mixotrophs to photoautotrophs.</title>
        <authorList>
            <person name="Ban H."/>
            <person name="Sato S."/>
            <person name="Yoshikawa S."/>
            <person name="Yamada K."/>
            <person name="Nakamura Y."/>
            <person name="Ichinomiya M."/>
            <person name="Sato N."/>
            <person name="Blanc-Mathieu R."/>
            <person name="Endo H."/>
            <person name="Kuwata A."/>
            <person name="Ogata H."/>
        </authorList>
    </citation>
    <scope>NUCLEOTIDE SEQUENCE [LARGE SCALE GENOMIC DNA]</scope>
    <source>
        <strain evidence="5">NIES 3699</strain>
    </source>
</reference>
<comment type="caution">
    <text evidence="4">The sequence shown here is derived from an EMBL/GenBank/DDBJ whole genome shotgun (WGS) entry which is preliminary data.</text>
</comment>
<dbReference type="Gene3D" id="1.25.40.20">
    <property type="entry name" value="Ankyrin repeat-containing domain"/>
    <property type="match status" value="1"/>
</dbReference>
<dbReference type="PANTHER" id="PTHR24171">
    <property type="entry name" value="ANKYRIN REPEAT DOMAIN-CONTAINING PROTEIN 39-RELATED"/>
    <property type="match status" value="1"/>
</dbReference>
<dbReference type="SUPFAM" id="SSF48403">
    <property type="entry name" value="Ankyrin repeat"/>
    <property type="match status" value="1"/>
</dbReference>
<organism evidence="4 5">
    <name type="scientific">Triparma verrucosa</name>
    <dbReference type="NCBI Taxonomy" id="1606542"/>
    <lineage>
        <taxon>Eukaryota</taxon>
        <taxon>Sar</taxon>
        <taxon>Stramenopiles</taxon>
        <taxon>Ochrophyta</taxon>
        <taxon>Bolidophyceae</taxon>
        <taxon>Parmales</taxon>
        <taxon>Triparmaceae</taxon>
        <taxon>Triparma</taxon>
    </lineage>
</organism>
<evidence type="ECO:0000313" key="5">
    <source>
        <dbReference type="Proteomes" id="UP001165160"/>
    </source>
</evidence>
<dbReference type="AlphaFoldDB" id="A0A9W7FKW8"/>
<dbReference type="EMBL" id="BRXX01000482">
    <property type="protein sequence ID" value="GMI13915.1"/>
    <property type="molecule type" value="Genomic_DNA"/>
</dbReference>
<evidence type="ECO:0000256" key="1">
    <source>
        <dbReference type="ARBA" id="ARBA00022737"/>
    </source>
</evidence>
<evidence type="ECO:0000313" key="4">
    <source>
        <dbReference type="EMBL" id="GMI13915.1"/>
    </source>
</evidence>
<accession>A0A9W7FKW8</accession>
<keyword evidence="2" id="KW-0040">ANK repeat</keyword>
<sequence length="250" mass="27530">MLLSHSTSPPSPTSVSQNSPSSASDLRIHTPLHKLTASVDNNPKNHTQILARLSSNPEETQVRNVGGWLAIHYATGRQMPLNVVREFIAVGGAPMLLEHGGGGWLPLHYASRHCEEAVVKYLAEVQPEALEIKNDFGKYPVDVAISEKRSSQLIAYLSQSPSELLSRTLTEDIRASVKMSLNRICKLMEIPGIHSASEGCSAGLHFFKIVAWLKQGREMDEIAENIVEYLGVGKEEAGEILQKRREIAYP</sequence>
<name>A0A9W7FKW8_9STRA</name>
<gene>
    <name evidence="4" type="ORF">TrVE_jg897</name>
</gene>
<dbReference type="GO" id="GO:0004842">
    <property type="term" value="F:ubiquitin-protein transferase activity"/>
    <property type="evidence" value="ECO:0007669"/>
    <property type="project" value="TreeGrafter"/>
</dbReference>
<protein>
    <submittedName>
        <fullName evidence="4">Uncharacterized protein</fullName>
    </submittedName>
</protein>
<dbReference type="InterPro" id="IPR036770">
    <property type="entry name" value="Ankyrin_rpt-contain_sf"/>
</dbReference>
<dbReference type="Proteomes" id="UP001165160">
    <property type="component" value="Unassembled WGS sequence"/>
</dbReference>